<dbReference type="Gene3D" id="2.60.120.1620">
    <property type="match status" value="1"/>
</dbReference>
<gene>
    <name evidence="4" type="ORF">HMPREF9441_03832</name>
</gene>
<dbReference type="eggNOG" id="ENOG502Z7KK">
    <property type="taxonomic scope" value="Bacteria"/>
</dbReference>
<dbReference type="InterPro" id="IPR041437">
    <property type="entry name" value="GH115_C"/>
</dbReference>
<accession>G5SWQ9</accession>
<dbReference type="HOGENOM" id="CLU_004852_0_0_10"/>
<feature type="chain" id="PRO_5003484645" description="Gylcosyl hydrolase 115 C-terminal domain-containing protein" evidence="2">
    <location>
        <begin position="25"/>
        <end position="865"/>
    </location>
</feature>
<dbReference type="Proteomes" id="UP000003598">
    <property type="component" value="Unassembled WGS sequence"/>
</dbReference>
<evidence type="ECO:0000256" key="1">
    <source>
        <dbReference type="ARBA" id="ARBA00022801"/>
    </source>
</evidence>
<dbReference type="EMBL" id="AFFY01000098">
    <property type="protein sequence ID" value="EHG98290.1"/>
    <property type="molecule type" value="Genomic_DNA"/>
</dbReference>
<dbReference type="GO" id="GO:0016787">
    <property type="term" value="F:hydrolase activity"/>
    <property type="evidence" value="ECO:0007669"/>
    <property type="project" value="UniProtKB-KW"/>
</dbReference>
<keyword evidence="5" id="KW-1185">Reference proteome</keyword>
<evidence type="ECO:0000313" key="4">
    <source>
        <dbReference type="EMBL" id="EHG98290.1"/>
    </source>
</evidence>
<evidence type="ECO:0000313" key="5">
    <source>
        <dbReference type="Proteomes" id="UP000003598"/>
    </source>
</evidence>
<dbReference type="SUPFAM" id="SSF55545">
    <property type="entry name" value="beta-N-acetylhexosaminidase-like domain"/>
    <property type="match status" value="1"/>
</dbReference>
<keyword evidence="1" id="KW-0378">Hydrolase</keyword>
<dbReference type="InterPro" id="IPR029018">
    <property type="entry name" value="Hex-like_dom2"/>
</dbReference>
<keyword evidence="2" id="KW-0732">Signal</keyword>
<organism evidence="4 5">
    <name type="scientific">Paraprevotella clara YIT 11840</name>
    <dbReference type="NCBI Taxonomy" id="762968"/>
    <lineage>
        <taxon>Bacteria</taxon>
        <taxon>Pseudomonadati</taxon>
        <taxon>Bacteroidota</taxon>
        <taxon>Bacteroidia</taxon>
        <taxon>Bacteroidales</taxon>
        <taxon>Prevotellaceae</taxon>
        <taxon>Paraprevotella</taxon>
    </lineage>
</organism>
<evidence type="ECO:0000256" key="2">
    <source>
        <dbReference type="SAM" id="SignalP"/>
    </source>
</evidence>
<dbReference type="InterPro" id="IPR031924">
    <property type="entry name" value="GH115"/>
</dbReference>
<dbReference type="InterPro" id="IPR042301">
    <property type="entry name" value="GH115_sf"/>
</dbReference>
<dbReference type="PANTHER" id="PTHR37842">
    <property type="match status" value="1"/>
</dbReference>
<dbReference type="STRING" id="762968.HMPREF9441_03832"/>
<sequence length="865" mass="99524">MVMRKRRMLMVLLVVSGLIGSAWAIDNKGITFEQPAADCFTLIEGGKATPILLDEKDDVGIVIAAKNLQDDFRKVTGRQAELLHSVRGPRLIVAGSLESRFIKELVKAKKIDITSLKGKREKYLMKAVSRPFDGVDEAWVVIGSDKRGTIYGIYELSEQIGVSPWYDWADVPVVQRKDLYIRRGEYTAGEPAVKYRGIFLNDEAPCLTGWVKHTYGTNYGDHRFYARVFELILRLRGNFMWPAMWAWSFYADDPENSKTAHAMGIIMGTSHHEPMARNHQEWARKRKQYGVWDYATNQKVLDRFFREGIERVKDTEDLITIGMRGDGDAPMGGKEGADHEYVNRDEYNMNLLKKVIKNQRRIIKDVTGKPADERPQVWAIYKEVQRFYDMGLRVPDDVIMLLCDDNWGNVRRLPNAEERKRSGGWGMYYHVDYVGAPRNSKWLNVTPIQNMWEQLQLTYDYGVDKLWILNVGDLKPMEYPVTLFLDMAWNPKRYTADNLLEHPRGFCARQFGEEQADEAARILNLYSKYNGRVTPEMLDRHTYNIETGEWKQVADEYRKLEADALRQYLSLPQEYHDAYKQLILFPVQAMANLYEMYYAQAMNHKLYKENNPQANFWADKVVQTFKFDSLLCDDYNNVMSGGKWKNMMAQKHIGYTSWNDNFRANIMPEVFRIENPERQKGGYVFTGKYGVVSMEAEHYFEANPSASADWKVIPYLGRTLSGVALMPYTGGVEGASLTYKMALPENVSEVNVHVVVKSTLAFHDVKGHEYTVGFDGGKETVVNFNADLNEESENVYSVFYPTVARRVVEKTVKLTVPPSTDGMQLLTLKPLDPGIVFEKIVVDCGGYQKSYLFMDESPCKRVLHR</sequence>
<comment type="caution">
    <text evidence="4">The sequence shown here is derived from an EMBL/GenBank/DDBJ whole genome shotgun (WGS) entry which is preliminary data.</text>
</comment>
<dbReference type="Gene3D" id="1.20.58.2150">
    <property type="match status" value="1"/>
</dbReference>
<dbReference type="GO" id="GO:0005975">
    <property type="term" value="P:carbohydrate metabolic process"/>
    <property type="evidence" value="ECO:0007669"/>
    <property type="project" value="UniProtKB-ARBA"/>
</dbReference>
<dbReference type="AlphaFoldDB" id="G5SWQ9"/>
<feature type="domain" description="Gylcosyl hydrolase 115 C-terminal" evidence="3">
    <location>
        <begin position="685"/>
        <end position="853"/>
    </location>
</feature>
<dbReference type="PANTHER" id="PTHR37842:SF2">
    <property type="entry name" value="GYLCOSYL HYDROLASE 115 C-TERMINAL DOMAIN-CONTAINING PROTEIN"/>
    <property type="match status" value="1"/>
</dbReference>
<proteinExistence type="predicted"/>
<evidence type="ECO:0000259" key="3">
    <source>
        <dbReference type="Pfam" id="PF17829"/>
    </source>
</evidence>
<dbReference type="OrthoDB" id="8727830at2"/>
<dbReference type="Pfam" id="PF17829">
    <property type="entry name" value="GH115_C"/>
    <property type="match status" value="1"/>
</dbReference>
<dbReference type="PATRIC" id="fig|762968.3.peg.3348"/>
<reference evidence="4 5" key="1">
    <citation type="submission" date="2011-03" db="EMBL/GenBank/DDBJ databases">
        <authorList>
            <person name="Weinstock G."/>
            <person name="Sodergren E."/>
            <person name="Clifton S."/>
            <person name="Fulton L."/>
            <person name="Fulton B."/>
            <person name="Courtney L."/>
            <person name="Fronick C."/>
            <person name="Harrison M."/>
            <person name="Strong C."/>
            <person name="Farmer C."/>
            <person name="Delahaunty K."/>
            <person name="Markovic C."/>
            <person name="Hall O."/>
            <person name="Minx P."/>
            <person name="Tomlinson C."/>
            <person name="Mitreva M."/>
            <person name="Hou S."/>
            <person name="Chen J."/>
            <person name="Wollam A."/>
            <person name="Pepin K.H."/>
            <person name="Johnson M."/>
            <person name="Bhonagiri V."/>
            <person name="Zhang X."/>
            <person name="Suruliraj S."/>
            <person name="Warren W."/>
            <person name="Chinwalla A."/>
            <person name="Mardis E.R."/>
            <person name="Wilson R.K."/>
        </authorList>
    </citation>
    <scope>NUCLEOTIDE SEQUENCE [LARGE SCALE GENOMIC DNA]</scope>
    <source>
        <strain evidence="4 5">YIT 11840</strain>
    </source>
</reference>
<dbReference type="Gene3D" id="3.20.20.520">
    <property type="entry name" value="Glycosyl hydrolase family 115"/>
    <property type="match status" value="1"/>
</dbReference>
<feature type="signal peptide" evidence="2">
    <location>
        <begin position="1"/>
        <end position="24"/>
    </location>
</feature>
<dbReference type="Pfam" id="PF15979">
    <property type="entry name" value="Glyco_hydro_115"/>
    <property type="match status" value="1"/>
</dbReference>
<name>G5SWQ9_9BACT</name>
<protein>
    <recommendedName>
        <fullName evidence="3">Gylcosyl hydrolase 115 C-terminal domain-containing protein</fullName>
    </recommendedName>
</protein>
<dbReference type="Gene3D" id="3.30.379.10">
    <property type="entry name" value="Chitobiase/beta-hexosaminidase domain 2-like"/>
    <property type="match status" value="1"/>
</dbReference>